<dbReference type="EMBL" id="BKCJ011869049">
    <property type="protein sequence ID" value="GFD59769.1"/>
    <property type="molecule type" value="Genomic_DNA"/>
</dbReference>
<organism evidence="1">
    <name type="scientific">Tanacetum cinerariifolium</name>
    <name type="common">Dalmatian daisy</name>
    <name type="synonym">Chrysanthemum cinerariifolium</name>
    <dbReference type="NCBI Taxonomy" id="118510"/>
    <lineage>
        <taxon>Eukaryota</taxon>
        <taxon>Viridiplantae</taxon>
        <taxon>Streptophyta</taxon>
        <taxon>Embryophyta</taxon>
        <taxon>Tracheophyta</taxon>
        <taxon>Spermatophyta</taxon>
        <taxon>Magnoliopsida</taxon>
        <taxon>eudicotyledons</taxon>
        <taxon>Gunneridae</taxon>
        <taxon>Pentapetalae</taxon>
        <taxon>asterids</taxon>
        <taxon>campanulids</taxon>
        <taxon>Asterales</taxon>
        <taxon>Asteraceae</taxon>
        <taxon>Asteroideae</taxon>
        <taxon>Anthemideae</taxon>
        <taxon>Anthemidinae</taxon>
        <taxon>Tanacetum</taxon>
    </lineage>
</organism>
<feature type="non-terminal residue" evidence="1">
    <location>
        <position position="82"/>
    </location>
</feature>
<proteinExistence type="predicted"/>
<sequence>AQRGDLWWPDGYIQRCRGRSGGHRSEACALWLPHRGVLHRVGLLAGAFAVVPDRARDFGVILLDITHAAFDSGRRPSRACPR</sequence>
<accession>A0A699XJ06</accession>
<name>A0A699XJ06_TANCI</name>
<feature type="non-terminal residue" evidence="1">
    <location>
        <position position="1"/>
    </location>
</feature>
<dbReference type="AlphaFoldDB" id="A0A699XJ06"/>
<gene>
    <name evidence="1" type="ORF">Tci_931738</name>
</gene>
<evidence type="ECO:0000313" key="1">
    <source>
        <dbReference type="EMBL" id="GFD59769.1"/>
    </source>
</evidence>
<protein>
    <submittedName>
        <fullName evidence="1">Uncharacterized protein</fullName>
    </submittedName>
</protein>
<reference evidence="1" key="1">
    <citation type="journal article" date="2019" name="Sci. Rep.">
        <title>Draft genome of Tanacetum cinerariifolium, the natural source of mosquito coil.</title>
        <authorList>
            <person name="Yamashiro T."/>
            <person name="Shiraishi A."/>
            <person name="Satake H."/>
            <person name="Nakayama K."/>
        </authorList>
    </citation>
    <scope>NUCLEOTIDE SEQUENCE</scope>
</reference>
<comment type="caution">
    <text evidence="1">The sequence shown here is derived from an EMBL/GenBank/DDBJ whole genome shotgun (WGS) entry which is preliminary data.</text>
</comment>